<evidence type="ECO:0000313" key="1">
    <source>
        <dbReference type="EMBL" id="VDI62636.1"/>
    </source>
</evidence>
<gene>
    <name evidence="1" type="ORF">MGAL_10B062466</name>
</gene>
<organism evidence="1 2">
    <name type="scientific">Mytilus galloprovincialis</name>
    <name type="common">Mediterranean mussel</name>
    <dbReference type="NCBI Taxonomy" id="29158"/>
    <lineage>
        <taxon>Eukaryota</taxon>
        <taxon>Metazoa</taxon>
        <taxon>Spiralia</taxon>
        <taxon>Lophotrochozoa</taxon>
        <taxon>Mollusca</taxon>
        <taxon>Bivalvia</taxon>
        <taxon>Autobranchia</taxon>
        <taxon>Pteriomorphia</taxon>
        <taxon>Mytilida</taxon>
        <taxon>Mytiloidea</taxon>
        <taxon>Mytilidae</taxon>
        <taxon>Mytilinae</taxon>
        <taxon>Mytilus</taxon>
    </lineage>
</organism>
<accession>A0A8B6GDE2</accession>
<name>A0A8B6GDE2_MYTGA</name>
<dbReference type="AlphaFoldDB" id="A0A8B6GDE2"/>
<sequence>MSHCASVTGGADSMERRYGFDGHRQDMADRLILPDNARVLPRKSQCNRFSDAVRHRDDIWQQFSPSSPKDNRFNHVVSAGKRPLVSVRTHFDLFAVLPWPEMSSRFIATLKHLLGRTLDSVSRNSQNPPENFAQLRKQIFSRNGQPFVNTLFDVLLIPHATRCRRSSNAEVVLQGIDMLNSEFCTRALLIIVPQKMVHIVYQ</sequence>
<protein>
    <submittedName>
        <fullName evidence="1">Uncharacterized protein</fullName>
    </submittedName>
</protein>
<proteinExistence type="predicted"/>
<comment type="caution">
    <text evidence="1">The sequence shown here is derived from an EMBL/GenBank/DDBJ whole genome shotgun (WGS) entry which is preliminary data.</text>
</comment>
<keyword evidence="2" id="KW-1185">Reference proteome</keyword>
<evidence type="ECO:0000313" key="2">
    <source>
        <dbReference type="Proteomes" id="UP000596742"/>
    </source>
</evidence>
<dbReference type="Proteomes" id="UP000596742">
    <property type="component" value="Unassembled WGS sequence"/>
</dbReference>
<dbReference type="EMBL" id="UYJE01008281">
    <property type="protein sequence ID" value="VDI62636.1"/>
    <property type="molecule type" value="Genomic_DNA"/>
</dbReference>
<reference evidence="1" key="1">
    <citation type="submission" date="2018-11" db="EMBL/GenBank/DDBJ databases">
        <authorList>
            <person name="Alioto T."/>
            <person name="Alioto T."/>
        </authorList>
    </citation>
    <scope>NUCLEOTIDE SEQUENCE</scope>
</reference>